<dbReference type="AlphaFoldDB" id="A0A401ZJ88"/>
<feature type="transmembrane region" description="Helical" evidence="1">
    <location>
        <begin position="67"/>
        <end position="86"/>
    </location>
</feature>
<keyword evidence="1" id="KW-0472">Membrane</keyword>
<accession>A0A401ZJ88</accession>
<gene>
    <name evidence="2" type="ORF">KDAU_42290</name>
</gene>
<feature type="transmembrane region" description="Helical" evidence="1">
    <location>
        <begin position="150"/>
        <end position="166"/>
    </location>
</feature>
<evidence type="ECO:0000313" key="2">
    <source>
        <dbReference type="EMBL" id="GCE06900.1"/>
    </source>
</evidence>
<feature type="transmembrane region" description="Helical" evidence="1">
    <location>
        <begin position="356"/>
        <end position="377"/>
    </location>
</feature>
<protein>
    <recommendedName>
        <fullName evidence="4">Glycosyltransferase RgtA/B/C/D-like domain-containing protein</fullName>
    </recommendedName>
</protein>
<reference evidence="3" key="1">
    <citation type="submission" date="2018-12" db="EMBL/GenBank/DDBJ databases">
        <title>Tengunoibacter tsumagoiensis gen. nov., sp. nov., Dictyobacter kobayashii sp. nov., D. alpinus sp. nov., and D. joshuensis sp. nov. and description of Dictyobacteraceae fam. nov. within the order Ktedonobacterales isolated from Tengu-no-mugimeshi.</title>
        <authorList>
            <person name="Wang C.M."/>
            <person name="Zheng Y."/>
            <person name="Sakai Y."/>
            <person name="Toyoda A."/>
            <person name="Minakuchi Y."/>
            <person name="Abe K."/>
            <person name="Yokota A."/>
            <person name="Yabe S."/>
        </authorList>
    </citation>
    <scope>NUCLEOTIDE SEQUENCE [LARGE SCALE GENOMIC DNA]</scope>
    <source>
        <strain evidence="3">S-27</strain>
    </source>
</reference>
<name>A0A401ZJ88_9CHLR</name>
<keyword evidence="1" id="KW-0812">Transmembrane</keyword>
<feature type="transmembrane region" description="Helical" evidence="1">
    <location>
        <begin position="15"/>
        <end position="38"/>
    </location>
</feature>
<feature type="transmembrane region" description="Helical" evidence="1">
    <location>
        <begin position="313"/>
        <end position="336"/>
    </location>
</feature>
<organism evidence="2 3">
    <name type="scientific">Dictyobacter aurantiacus</name>
    <dbReference type="NCBI Taxonomy" id="1936993"/>
    <lineage>
        <taxon>Bacteria</taxon>
        <taxon>Bacillati</taxon>
        <taxon>Chloroflexota</taxon>
        <taxon>Ktedonobacteria</taxon>
        <taxon>Ktedonobacterales</taxon>
        <taxon>Dictyobacteraceae</taxon>
        <taxon>Dictyobacter</taxon>
    </lineage>
</organism>
<feature type="transmembrane region" description="Helical" evidence="1">
    <location>
        <begin position="186"/>
        <end position="213"/>
    </location>
</feature>
<feature type="transmembrane region" description="Helical" evidence="1">
    <location>
        <begin position="93"/>
        <end position="112"/>
    </location>
</feature>
<comment type="caution">
    <text evidence="2">The sequence shown here is derived from an EMBL/GenBank/DDBJ whole genome shotgun (WGS) entry which is preliminary data.</text>
</comment>
<dbReference type="RefSeq" id="WP_126597787.1">
    <property type="nucleotide sequence ID" value="NZ_BIFQ01000001.1"/>
</dbReference>
<feature type="transmembrane region" description="Helical" evidence="1">
    <location>
        <begin position="220"/>
        <end position="241"/>
    </location>
</feature>
<dbReference type="OrthoDB" id="142716at2"/>
<evidence type="ECO:0000256" key="1">
    <source>
        <dbReference type="SAM" id="Phobius"/>
    </source>
</evidence>
<proteinExistence type="predicted"/>
<feature type="transmembrane region" description="Helical" evidence="1">
    <location>
        <begin position="427"/>
        <end position="447"/>
    </location>
</feature>
<keyword evidence="3" id="KW-1185">Reference proteome</keyword>
<evidence type="ECO:0000313" key="3">
    <source>
        <dbReference type="Proteomes" id="UP000287224"/>
    </source>
</evidence>
<evidence type="ECO:0008006" key="4">
    <source>
        <dbReference type="Google" id="ProtNLM"/>
    </source>
</evidence>
<keyword evidence="1" id="KW-1133">Transmembrane helix</keyword>
<feature type="transmembrane region" description="Helical" evidence="1">
    <location>
        <begin position="389"/>
        <end position="407"/>
    </location>
</feature>
<sequence length="572" mass="63960">MPGVRILKYIKKNTYGVAAAAIIVFAVGLRLTLIALHWPPTNGDEGVMATMAYNIAYRGEHPTIFYGQNYMGVLEAYLGALFFHIFGGPSLTALRLGVVLMVGLFFVCMYWLTSLLFSKKLALVTLGLLSVGSIPYLTRQTIATGGSSQTLLFGSLAFLIAAWLARTYQRHATVRTRLRRLPLYGAFGLVAGLGMWSDMIVLPFLAMAGLLILVFCWRELLIWGGWLLAGVGALVGLYPSLLFSMNRGLNPFITLFNLVQGTGYDPTASLGLWHNTVETVQVTIPTATGFPFCPVIEYPFLGDNTPRTLQCGIIHTAWGGGYLLLILTALIFTLLLLQRVIRYRQEVTAEERHHLLVSRIAQLLMIGAAIGVIVVFIRSTGPFNQPGYHARYFVGLLIILPALLDPLWSAASKLHPQALWQRVRTYFCRAILAIVALILIIGTVIAFSEVPNAQTFNAQRSDLAAQLEHLGVKHVYTDYWTCYSLVFASQERVICGVINHHLNPSHNRYPPFYTAVHQDKAASWMCPKDPNMTTTEYDCLDWLNKRMAKQPPGKYKRYDIDNYVLYRYMPQH</sequence>
<dbReference type="EMBL" id="BIFQ01000001">
    <property type="protein sequence ID" value="GCE06900.1"/>
    <property type="molecule type" value="Genomic_DNA"/>
</dbReference>
<dbReference type="Proteomes" id="UP000287224">
    <property type="component" value="Unassembled WGS sequence"/>
</dbReference>